<name>A0AAN0M3R0_9RHOB</name>
<organism evidence="2 3">
    <name type="scientific">Yoonia algicola</name>
    <dbReference type="NCBI Taxonomy" id="3137368"/>
    <lineage>
        <taxon>Bacteria</taxon>
        <taxon>Pseudomonadati</taxon>
        <taxon>Pseudomonadota</taxon>
        <taxon>Alphaproteobacteria</taxon>
        <taxon>Rhodobacterales</taxon>
        <taxon>Paracoccaceae</taxon>
        <taxon>Yoonia</taxon>
    </lineage>
</organism>
<dbReference type="Proteomes" id="UP001451782">
    <property type="component" value="Chromosome"/>
</dbReference>
<reference evidence="2 3" key="1">
    <citation type="submission" date="2024-04" db="EMBL/GenBank/DDBJ databases">
        <title>Phylogenomic analyses of a clade within the roseobacter group suggest taxonomic reassignments of species of the genera Aestuariivita, Citreicella, Loktanella, Nautella, Pelagibaca, Ruegeria, Thalassobius, Thiobacimonas and Tropicibacter, and the proposal o.</title>
        <authorList>
            <person name="Jeon C.O."/>
        </authorList>
    </citation>
    <scope>NUCLEOTIDE SEQUENCE [LARGE SCALE GENOMIC DNA]</scope>
    <source>
        <strain evidence="2 3">G8-12</strain>
    </source>
</reference>
<dbReference type="AlphaFoldDB" id="A0AAN0M3R0"/>
<feature type="compositionally biased region" description="Polar residues" evidence="1">
    <location>
        <begin position="72"/>
        <end position="89"/>
    </location>
</feature>
<keyword evidence="3" id="KW-1185">Reference proteome</keyword>
<protein>
    <submittedName>
        <fullName evidence="2">Uncharacterized protein</fullName>
    </submittedName>
</protein>
<gene>
    <name evidence="2" type="ORF">AABB28_04430</name>
</gene>
<accession>A0AAN0M3R0</accession>
<proteinExistence type="predicted"/>
<feature type="region of interest" description="Disordered" evidence="1">
    <location>
        <begin position="72"/>
        <end position="91"/>
    </location>
</feature>
<evidence type="ECO:0000313" key="3">
    <source>
        <dbReference type="Proteomes" id="UP001451782"/>
    </source>
</evidence>
<sequence length="115" mass="12261">MTMPKQALFEHNAEQINARLHGLSAALGDAITDIFGVLKDHTGTVIKGDHVFEAEHGGIRSDTDAFIHNNNAQSGAADQNSPCKLSKPSSPAYAQVVPEPLTSHLMDASAKWIDA</sequence>
<dbReference type="EMBL" id="CP151762">
    <property type="protein sequence ID" value="WZU64536.1"/>
    <property type="molecule type" value="Genomic_DNA"/>
</dbReference>
<dbReference type="RefSeq" id="WP_342070900.1">
    <property type="nucleotide sequence ID" value="NZ_CP151762.1"/>
</dbReference>
<evidence type="ECO:0000256" key="1">
    <source>
        <dbReference type="SAM" id="MobiDB-lite"/>
    </source>
</evidence>
<evidence type="ECO:0000313" key="2">
    <source>
        <dbReference type="EMBL" id="WZU64536.1"/>
    </source>
</evidence>
<dbReference type="KEGG" id="yag:AABB28_04430"/>